<dbReference type="AlphaFoldDB" id="A0A834VCB6"/>
<dbReference type="EMBL" id="WVUK01000062">
    <property type="protein sequence ID" value="KAF7490365.1"/>
    <property type="molecule type" value="Genomic_DNA"/>
</dbReference>
<gene>
    <name evidence="2" type="primary">SSS_663g</name>
    <name evidence="2" type="ORF">SSS_663</name>
</gene>
<accession>A0A834VCB6</accession>
<evidence type="ECO:0000313" key="3">
    <source>
        <dbReference type="EnsemblMetazoa" id="KAF7490365.1"/>
    </source>
</evidence>
<feature type="compositionally biased region" description="Basic and acidic residues" evidence="1">
    <location>
        <begin position="77"/>
        <end position="91"/>
    </location>
</feature>
<reference evidence="2" key="2">
    <citation type="submission" date="2020-01" db="EMBL/GenBank/DDBJ databases">
        <authorList>
            <person name="Korhonen P.K.K."/>
            <person name="Guangxu M.G."/>
            <person name="Wang T.W."/>
            <person name="Stroehlein A.J.S."/>
            <person name="Young N.D."/>
            <person name="Ang C.-S.A."/>
            <person name="Fernando D.W.F."/>
            <person name="Lu H.L."/>
            <person name="Taylor S.T."/>
            <person name="Ehtesham M.E.M."/>
            <person name="Najaraj S.H.N."/>
            <person name="Harsha G.H.G."/>
            <person name="Madugundu A.M."/>
            <person name="Renuse S.R."/>
            <person name="Holt D.H."/>
            <person name="Pandey A.P."/>
            <person name="Papenfuss A.P."/>
            <person name="Gasser R.B.G."/>
            <person name="Fischer K.F."/>
        </authorList>
    </citation>
    <scope>NUCLEOTIDE SEQUENCE</scope>
    <source>
        <strain evidence="2">SSS_KF_BRIS2020</strain>
    </source>
</reference>
<sequence length="142" mass="16644">MKFMQKSRDRYEAETNESTQKNCITDQNVSSIRQDLIDLCRIEGDRYLATSSFIICENLRYGRMSFKGMNPEIEQLMRNKNLQENDSQNKNDDDEDLSDQERKYQTDISDIEMSKVFKKEKITSLRNSNITSVGCLIFVVKC</sequence>
<name>A0A834VCB6_SARSC</name>
<dbReference type="GO" id="GO:0000460">
    <property type="term" value="P:maturation of 5.8S rRNA"/>
    <property type="evidence" value="ECO:0007669"/>
    <property type="project" value="TreeGrafter"/>
</dbReference>
<dbReference type="OrthoDB" id="20403at2759"/>
<dbReference type="PANTHER" id="PTHR13582:SF0">
    <property type="entry name" value="M-PHASE PHOSPHOPROTEIN 6"/>
    <property type="match status" value="1"/>
</dbReference>
<evidence type="ECO:0000313" key="2">
    <source>
        <dbReference type="EMBL" id="KAF7490365.1"/>
    </source>
</evidence>
<reference evidence="4" key="1">
    <citation type="journal article" date="2020" name="PLoS Negl. Trop. Dis.">
        <title>High-quality nuclear genome for Sarcoptes scabiei-A critical resource for a neglected parasite.</title>
        <authorList>
            <person name="Korhonen P.K."/>
            <person name="Gasser R.B."/>
            <person name="Ma G."/>
            <person name="Wang T."/>
            <person name="Stroehlein A.J."/>
            <person name="Young N.D."/>
            <person name="Ang C.S."/>
            <person name="Fernando D.D."/>
            <person name="Lu H.C."/>
            <person name="Taylor S."/>
            <person name="Reynolds S.L."/>
            <person name="Mofiz E."/>
            <person name="Najaraj S.H."/>
            <person name="Gowda H."/>
            <person name="Madugundu A."/>
            <person name="Renuse S."/>
            <person name="Holt D."/>
            <person name="Pandey A."/>
            <person name="Papenfuss A.T."/>
            <person name="Fischer K."/>
        </authorList>
    </citation>
    <scope>NUCLEOTIDE SEQUENCE [LARGE SCALE GENOMIC DNA]</scope>
</reference>
<proteinExistence type="predicted"/>
<reference evidence="3" key="3">
    <citation type="submission" date="2022-06" db="UniProtKB">
        <authorList>
            <consortium name="EnsemblMetazoa"/>
        </authorList>
    </citation>
    <scope>IDENTIFICATION</scope>
</reference>
<evidence type="ECO:0000256" key="1">
    <source>
        <dbReference type="SAM" id="MobiDB-lite"/>
    </source>
</evidence>
<evidence type="ECO:0000313" key="4">
    <source>
        <dbReference type="Proteomes" id="UP000070412"/>
    </source>
</evidence>
<protein>
    <submittedName>
        <fullName evidence="2">M-phase phosphoprotein 6</fullName>
    </submittedName>
</protein>
<feature type="region of interest" description="Disordered" evidence="1">
    <location>
        <begin position="77"/>
        <end position="104"/>
    </location>
</feature>
<dbReference type="Pfam" id="PF10175">
    <property type="entry name" value="MPP6"/>
    <property type="match status" value="1"/>
</dbReference>
<keyword evidence="4" id="KW-1185">Reference proteome</keyword>
<dbReference type="PANTHER" id="PTHR13582">
    <property type="entry name" value="M-PHASE PHOSPHOPROTEIN 6"/>
    <property type="match status" value="1"/>
</dbReference>
<organism evidence="2">
    <name type="scientific">Sarcoptes scabiei</name>
    <name type="common">Itch mite</name>
    <name type="synonym">Acarus scabiei</name>
    <dbReference type="NCBI Taxonomy" id="52283"/>
    <lineage>
        <taxon>Eukaryota</taxon>
        <taxon>Metazoa</taxon>
        <taxon>Ecdysozoa</taxon>
        <taxon>Arthropoda</taxon>
        <taxon>Chelicerata</taxon>
        <taxon>Arachnida</taxon>
        <taxon>Acari</taxon>
        <taxon>Acariformes</taxon>
        <taxon>Sarcoptiformes</taxon>
        <taxon>Astigmata</taxon>
        <taxon>Psoroptidia</taxon>
        <taxon>Sarcoptoidea</taxon>
        <taxon>Sarcoptidae</taxon>
        <taxon>Sarcoptinae</taxon>
        <taxon>Sarcoptes</taxon>
    </lineage>
</organism>
<dbReference type="EnsemblMetazoa" id="SSS_663s_mrna">
    <property type="protein sequence ID" value="KAF7490365.1"/>
    <property type="gene ID" value="SSS_663"/>
</dbReference>
<dbReference type="Proteomes" id="UP000070412">
    <property type="component" value="Unassembled WGS sequence"/>
</dbReference>
<dbReference type="InterPro" id="IPR019324">
    <property type="entry name" value="MPP6"/>
</dbReference>